<evidence type="ECO:0000256" key="7">
    <source>
        <dbReference type="ARBA" id="ARBA00022989"/>
    </source>
</evidence>
<dbReference type="InterPro" id="IPR004703">
    <property type="entry name" value="PTS_sugar-sp_permease"/>
</dbReference>
<dbReference type="Pfam" id="PF03611">
    <property type="entry name" value="EIIC-GAT"/>
    <property type="match status" value="1"/>
</dbReference>
<feature type="transmembrane region" description="Helical" evidence="9">
    <location>
        <begin position="91"/>
        <end position="120"/>
    </location>
</feature>
<proteinExistence type="predicted"/>
<evidence type="ECO:0000256" key="4">
    <source>
        <dbReference type="ARBA" id="ARBA00022597"/>
    </source>
</evidence>
<evidence type="ECO:0000256" key="1">
    <source>
        <dbReference type="ARBA" id="ARBA00004651"/>
    </source>
</evidence>
<dbReference type="GO" id="GO:0005886">
    <property type="term" value="C:plasma membrane"/>
    <property type="evidence" value="ECO:0007669"/>
    <property type="project" value="UniProtKB-SubCell"/>
</dbReference>
<keyword evidence="7 9" id="KW-1133">Transmembrane helix</keyword>
<comment type="subcellular location">
    <subcellularLocation>
        <location evidence="1">Cell membrane</location>
        <topology evidence="1">Multi-pass membrane protein</topology>
    </subcellularLocation>
</comment>
<evidence type="ECO:0000313" key="12">
    <source>
        <dbReference type="Proteomes" id="UP000316560"/>
    </source>
</evidence>
<evidence type="ECO:0000256" key="6">
    <source>
        <dbReference type="ARBA" id="ARBA00022692"/>
    </source>
</evidence>
<name>A0A8H2PYP8_9MICO</name>
<feature type="transmembrane region" description="Helical" evidence="9">
    <location>
        <begin position="132"/>
        <end position="165"/>
    </location>
</feature>
<keyword evidence="4" id="KW-0762">Sugar transport</keyword>
<evidence type="ECO:0000259" key="10">
    <source>
        <dbReference type="PROSITE" id="PS51104"/>
    </source>
</evidence>
<dbReference type="GO" id="GO:0009401">
    <property type="term" value="P:phosphoenolpyruvate-dependent sugar phosphotransferase system"/>
    <property type="evidence" value="ECO:0007669"/>
    <property type="project" value="UniProtKB-KW"/>
</dbReference>
<feature type="transmembrane region" description="Helical" evidence="9">
    <location>
        <begin position="12"/>
        <end position="35"/>
    </location>
</feature>
<organism evidence="11 12">
    <name type="scientific">Rhodoglobus vestalii</name>
    <dbReference type="NCBI Taxonomy" id="193384"/>
    <lineage>
        <taxon>Bacteria</taxon>
        <taxon>Bacillati</taxon>
        <taxon>Actinomycetota</taxon>
        <taxon>Actinomycetes</taxon>
        <taxon>Micrococcales</taxon>
        <taxon>Microbacteriaceae</taxon>
        <taxon>Rhodoglobus</taxon>
    </lineage>
</organism>
<gene>
    <name evidence="11" type="ORF">FB472_2195</name>
</gene>
<dbReference type="PIRSF" id="PIRSF006304">
    <property type="entry name" value="GatC"/>
    <property type="match status" value="1"/>
</dbReference>
<dbReference type="EMBL" id="VFRA01000001">
    <property type="protein sequence ID" value="TQO20559.1"/>
    <property type="molecule type" value="Genomic_DNA"/>
</dbReference>
<evidence type="ECO:0000256" key="8">
    <source>
        <dbReference type="ARBA" id="ARBA00023136"/>
    </source>
</evidence>
<keyword evidence="2" id="KW-0813">Transport</keyword>
<evidence type="ECO:0000256" key="3">
    <source>
        <dbReference type="ARBA" id="ARBA00022475"/>
    </source>
</evidence>
<keyword evidence="5" id="KW-0598">Phosphotransferase system</keyword>
<reference evidence="11 12" key="1">
    <citation type="submission" date="2019-06" db="EMBL/GenBank/DDBJ databases">
        <title>Sequencing the genomes of 1000 actinobacteria strains.</title>
        <authorList>
            <person name="Klenk H.-P."/>
        </authorList>
    </citation>
    <scope>NUCLEOTIDE SEQUENCE [LARGE SCALE GENOMIC DNA]</scope>
    <source>
        <strain evidence="11 12">DSM 21947</strain>
    </source>
</reference>
<keyword evidence="3" id="KW-1003">Cell membrane</keyword>
<dbReference type="PANTHER" id="PTHR37324">
    <property type="entry name" value="PTS SYSTEM GALACTITOL-SPECIFIC EIIC COMPONENT"/>
    <property type="match status" value="1"/>
</dbReference>
<feature type="transmembrane region" description="Helical" evidence="9">
    <location>
        <begin position="254"/>
        <end position="272"/>
    </location>
</feature>
<protein>
    <submittedName>
        <fullName evidence="11">PTS system IIC component (Gat family)</fullName>
    </submittedName>
</protein>
<feature type="transmembrane region" description="Helical" evidence="9">
    <location>
        <begin position="185"/>
        <end position="204"/>
    </location>
</feature>
<keyword evidence="6 9" id="KW-0812">Transmembrane</keyword>
<feature type="transmembrane region" description="Helical" evidence="9">
    <location>
        <begin position="430"/>
        <end position="450"/>
    </location>
</feature>
<dbReference type="PROSITE" id="PS51104">
    <property type="entry name" value="PTS_EIIC_TYPE_2"/>
    <property type="match status" value="1"/>
</dbReference>
<dbReference type="InterPro" id="IPR013853">
    <property type="entry name" value="EIIC-GAT"/>
</dbReference>
<evidence type="ECO:0000256" key="9">
    <source>
        <dbReference type="SAM" id="Phobius"/>
    </source>
</evidence>
<keyword evidence="12" id="KW-1185">Reference proteome</keyword>
<evidence type="ECO:0000313" key="11">
    <source>
        <dbReference type="EMBL" id="TQO20559.1"/>
    </source>
</evidence>
<keyword evidence="8 9" id="KW-0472">Membrane</keyword>
<feature type="transmembrane region" description="Helical" evidence="9">
    <location>
        <begin position="370"/>
        <end position="389"/>
    </location>
</feature>
<evidence type="ECO:0000256" key="5">
    <source>
        <dbReference type="ARBA" id="ARBA00022683"/>
    </source>
</evidence>
<comment type="caution">
    <text evidence="11">The sequence shown here is derived from an EMBL/GenBank/DDBJ whole genome shotgun (WGS) entry which is preliminary data.</text>
</comment>
<dbReference type="InterPro" id="IPR013014">
    <property type="entry name" value="PTS_EIIC_2"/>
</dbReference>
<feature type="transmembrane region" description="Helical" evidence="9">
    <location>
        <begin position="343"/>
        <end position="363"/>
    </location>
</feature>
<dbReference type="PANTHER" id="PTHR37324:SF2">
    <property type="entry name" value="PTS SYSTEM GALACTITOL-SPECIFIC EIIC COMPONENT"/>
    <property type="match status" value="1"/>
</dbReference>
<feature type="transmembrane region" description="Helical" evidence="9">
    <location>
        <begin position="317"/>
        <end position="337"/>
    </location>
</feature>
<accession>A0A8H2PYP8</accession>
<dbReference type="Proteomes" id="UP000316560">
    <property type="component" value="Unassembled WGS sequence"/>
</dbReference>
<dbReference type="GO" id="GO:0015577">
    <property type="term" value="F:galactitol transmembrane transporter activity"/>
    <property type="evidence" value="ECO:0007669"/>
    <property type="project" value="InterPro"/>
</dbReference>
<feature type="transmembrane region" description="Helical" evidence="9">
    <location>
        <begin position="224"/>
        <end position="248"/>
    </location>
</feature>
<feature type="transmembrane region" description="Helical" evidence="9">
    <location>
        <begin position="47"/>
        <end position="71"/>
    </location>
</feature>
<evidence type="ECO:0000256" key="2">
    <source>
        <dbReference type="ARBA" id="ARBA00022448"/>
    </source>
</evidence>
<sequence>MNIIEDILTNITSYLTALGAAVTLPILITIFGMILGQKFSQALRAGVLIGIGFIGINLVIGLMASTVGPAAQALAVNLGVNLTILDVGWPASAAIAFGSTIGAVIIPVGILVNMLLLWSGLTRTFNIDLWNFWHFALVGALVGAVTENFWIGIGAAAVHMVIVLALADLSAPLIQKYFNFPDISFPHGTSAPYILFAIPFNWVFDRIPGFRNLKADPQSIEKRFGVFGESMILGLVLGIIIGLAGFGFDDPRGDSIAILVLAISLAAVLLLLPRMVSILMEGLIPISDSAREFVQKRFPGRKFYIGLDTAIAVGQPAVLATSLVLVPVTVLIAIALAPVGNQVLPLVDLATLPFIVAMMVPIFRGNIVRSVIGGAIVIGLGLFIATATAPQFTAIAEASGFTDTQGSQLISSLVDGANPLTGLFFGVANLGGWTIGVLAVMALGFAFWVSRIEKKRDIVRTQAENGAAVETSTEAAPADVAEVQAVTEIAAAERAANEGTTKA</sequence>
<dbReference type="AlphaFoldDB" id="A0A8H2PYP8"/>
<dbReference type="RefSeq" id="WP_215730432.1">
    <property type="nucleotide sequence ID" value="NZ_VFRA01000001.1"/>
</dbReference>
<feature type="domain" description="PTS EIIC type-2" evidence="10">
    <location>
        <begin position="12"/>
        <end position="448"/>
    </location>
</feature>